<accession>A0AAD9SK24</accession>
<reference evidence="3" key="1">
    <citation type="submission" date="2023-06" db="EMBL/GenBank/DDBJ databases">
        <authorList>
            <person name="Noh H."/>
        </authorList>
    </citation>
    <scope>NUCLEOTIDE SEQUENCE</scope>
    <source>
        <strain evidence="3">DUCC20226</strain>
    </source>
</reference>
<dbReference type="PANTHER" id="PTHR16861:SF4">
    <property type="entry name" value="SH3 DOMAIN PROTEIN (AFU_ORTHOLOGUE AFUA_1G13610)"/>
    <property type="match status" value="1"/>
</dbReference>
<organism evidence="3 4">
    <name type="scientific">Phomopsis amygdali</name>
    <name type="common">Fusicoccum amygdali</name>
    <dbReference type="NCBI Taxonomy" id="1214568"/>
    <lineage>
        <taxon>Eukaryota</taxon>
        <taxon>Fungi</taxon>
        <taxon>Dikarya</taxon>
        <taxon>Ascomycota</taxon>
        <taxon>Pezizomycotina</taxon>
        <taxon>Sordariomycetes</taxon>
        <taxon>Sordariomycetidae</taxon>
        <taxon>Diaporthales</taxon>
        <taxon>Diaporthaceae</taxon>
        <taxon>Diaporthe</taxon>
    </lineage>
</organism>
<dbReference type="PANTHER" id="PTHR16861">
    <property type="entry name" value="GLYCOPROTEIN 38"/>
    <property type="match status" value="1"/>
</dbReference>
<sequence>MAELAPTTLTSETLSSSLLTTLETSTISQVIQQTLPTPIIASTVSETSSGLLLADTATSPTPTSSNTTPVNPSTDTPKSGTSASASATHTPSSAPLSTGSIVGIAVGSIAALVLLISFLLFAFGFRIRRAKWRGDPNSTEEPKLSDNKGAAAGGPTPHHGKAELEDAEYTRRLERLHDGGKPELEGDRPRKSGWGAFSIKSMTKRGSRPAPAELDTRPMTSGPHELPGDSPFQAGSEKLPDLWKAA</sequence>
<feature type="region of interest" description="Disordered" evidence="1">
    <location>
        <begin position="54"/>
        <end position="96"/>
    </location>
</feature>
<comment type="caution">
    <text evidence="3">The sequence shown here is derived from an EMBL/GenBank/DDBJ whole genome shotgun (WGS) entry which is preliminary data.</text>
</comment>
<keyword evidence="4" id="KW-1185">Reference proteome</keyword>
<evidence type="ECO:0000256" key="2">
    <source>
        <dbReference type="SAM" id="Phobius"/>
    </source>
</evidence>
<dbReference type="EMBL" id="JAUJFL010000002">
    <property type="protein sequence ID" value="KAK2609886.1"/>
    <property type="molecule type" value="Genomic_DNA"/>
</dbReference>
<keyword evidence="2" id="KW-0812">Transmembrane</keyword>
<evidence type="ECO:0000313" key="3">
    <source>
        <dbReference type="EMBL" id="KAK2609886.1"/>
    </source>
</evidence>
<protein>
    <submittedName>
        <fullName evidence="3">Uncharacterized protein</fullName>
    </submittedName>
</protein>
<proteinExistence type="predicted"/>
<name>A0AAD9SK24_PHOAM</name>
<evidence type="ECO:0000313" key="4">
    <source>
        <dbReference type="Proteomes" id="UP001265746"/>
    </source>
</evidence>
<dbReference type="AlphaFoldDB" id="A0AAD9SK24"/>
<feature type="transmembrane region" description="Helical" evidence="2">
    <location>
        <begin position="101"/>
        <end position="123"/>
    </location>
</feature>
<evidence type="ECO:0000256" key="1">
    <source>
        <dbReference type="SAM" id="MobiDB-lite"/>
    </source>
</evidence>
<gene>
    <name evidence="3" type="ORF">N8I77_003359</name>
</gene>
<feature type="compositionally biased region" description="Low complexity" evidence="1">
    <location>
        <begin position="148"/>
        <end position="157"/>
    </location>
</feature>
<feature type="compositionally biased region" description="Basic and acidic residues" evidence="1">
    <location>
        <begin position="160"/>
        <end position="190"/>
    </location>
</feature>
<dbReference type="Proteomes" id="UP001265746">
    <property type="component" value="Unassembled WGS sequence"/>
</dbReference>
<keyword evidence="2" id="KW-1133">Transmembrane helix</keyword>
<feature type="region of interest" description="Disordered" evidence="1">
    <location>
        <begin position="133"/>
        <end position="246"/>
    </location>
</feature>
<keyword evidence="2" id="KW-0472">Membrane</keyword>